<evidence type="ECO:0000313" key="1">
    <source>
        <dbReference type="EMBL" id="KAL0317354.1"/>
    </source>
</evidence>
<accession>A0AAW2LE39</accession>
<comment type="caution">
    <text evidence="1">The sequence shown here is derived from an EMBL/GenBank/DDBJ whole genome shotgun (WGS) entry which is preliminary data.</text>
</comment>
<name>A0AAW2LE39_9LAMI</name>
<sequence>MTELRMHKMKSLDFHVFMQKLVPIVFHEMLPELLWSALTEVSLLFDVIYLDTLDVRNCRS</sequence>
<proteinExistence type="predicted"/>
<protein>
    <submittedName>
        <fullName evidence="1">Uncharacterized protein</fullName>
    </submittedName>
</protein>
<reference evidence="1" key="1">
    <citation type="submission" date="2020-06" db="EMBL/GenBank/DDBJ databases">
        <authorList>
            <person name="Li T."/>
            <person name="Hu X."/>
            <person name="Zhang T."/>
            <person name="Song X."/>
            <person name="Zhang H."/>
            <person name="Dai N."/>
            <person name="Sheng W."/>
            <person name="Hou X."/>
            <person name="Wei L."/>
        </authorList>
    </citation>
    <scope>NUCLEOTIDE SEQUENCE</scope>
    <source>
        <strain evidence="1">G01</strain>
        <tissue evidence="1">Leaf</tissue>
    </source>
</reference>
<dbReference type="EMBL" id="JACGWK010000014">
    <property type="protein sequence ID" value="KAL0317354.1"/>
    <property type="molecule type" value="Genomic_DNA"/>
</dbReference>
<dbReference type="AlphaFoldDB" id="A0AAW2LE39"/>
<reference evidence="1" key="2">
    <citation type="journal article" date="2024" name="Plant">
        <title>Genomic evolution and insights into agronomic trait innovations of Sesamum species.</title>
        <authorList>
            <person name="Miao H."/>
            <person name="Wang L."/>
            <person name="Qu L."/>
            <person name="Liu H."/>
            <person name="Sun Y."/>
            <person name="Le M."/>
            <person name="Wang Q."/>
            <person name="Wei S."/>
            <person name="Zheng Y."/>
            <person name="Lin W."/>
            <person name="Duan Y."/>
            <person name="Cao H."/>
            <person name="Xiong S."/>
            <person name="Wang X."/>
            <person name="Wei L."/>
            <person name="Li C."/>
            <person name="Ma Q."/>
            <person name="Ju M."/>
            <person name="Zhao R."/>
            <person name="Li G."/>
            <person name="Mu C."/>
            <person name="Tian Q."/>
            <person name="Mei H."/>
            <person name="Zhang T."/>
            <person name="Gao T."/>
            <person name="Zhang H."/>
        </authorList>
    </citation>
    <scope>NUCLEOTIDE SEQUENCE</scope>
    <source>
        <strain evidence="1">G01</strain>
    </source>
</reference>
<organism evidence="1">
    <name type="scientific">Sesamum angustifolium</name>
    <dbReference type="NCBI Taxonomy" id="2727405"/>
    <lineage>
        <taxon>Eukaryota</taxon>
        <taxon>Viridiplantae</taxon>
        <taxon>Streptophyta</taxon>
        <taxon>Embryophyta</taxon>
        <taxon>Tracheophyta</taxon>
        <taxon>Spermatophyta</taxon>
        <taxon>Magnoliopsida</taxon>
        <taxon>eudicotyledons</taxon>
        <taxon>Gunneridae</taxon>
        <taxon>Pentapetalae</taxon>
        <taxon>asterids</taxon>
        <taxon>lamiids</taxon>
        <taxon>Lamiales</taxon>
        <taxon>Pedaliaceae</taxon>
        <taxon>Sesamum</taxon>
    </lineage>
</organism>
<gene>
    <name evidence="1" type="ORF">Sangu_2149700</name>
</gene>